<evidence type="ECO:0000256" key="1">
    <source>
        <dbReference type="SAM" id="SignalP"/>
    </source>
</evidence>
<evidence type="ECO:0000313" key="3">
    <source>
        <dbReference type="Proteomes" id="UP000238949"/>
    </source>
</evidence>
<dbReference type="RefSeq" id="WP_105932804.1">
    <property type="nucleotide sequence ID" value="NZ_PVNP01000003.1"/>
</dbReference>
<feature type="signal peptide" evidence="1">
    <location>
        <begin position="1"/>
        <end position="22"/>
    </location>
</feature>
<proteinExistence type="predicted"/>
<name>A0A2S9VGN7_9ALTE</name>
<dbReference type="OrthoDB" id="6333862at2"/>
<keyword evidence="1" id="KW-0732">Signal</keyword>
<sequence>MKRVFQFFLLLFCCLQFSESLAEDKPVVSVGAHTLTESDFKPTEEELASLKEDPMGAERRELQNFTKIVEFVEHHFVRDYAANYNLTAAPEFVASFKEAFGSESFNGKKLDELAEFAALQFAVDAHLYKAHGGRVVFDHSHPVLPIEAYFNAYKAYSEKQQLVFFDKDIAETWWLGLVRPNAVEIPASNVDFSVPWWHKLG</sequence>
<dbReference type="EMBL" id="PVNP01000003">
    <property type="protein sequence ID" value="PRO75586.1"/>
    <property type="molecule type" value="Genomic_DNA"/>
</dbReference>
<evidence type="ECO:0000313" key="2">
    <source>
        <dbReference type="EMBL" id="PRO75586.1"/>
    </source>
</evidence>
<reference evidence="3" key="1">
    <citation type="journal article" date="2020" name="Int. J. Syst. Evol. Microbiol.">
        <title>Alteromonas alba sp. nov., a marine bacterium isolated from the seawater of the West Pacific Ocean.</title>
        <authorList>
            <person name="Sun C."/>
            <person name="Wu Y.-H."/>
            <person name="Xamxidin M."/>
            <person name="Cheng H."/>
            <person name="Xu X.-W."/>
        </authorList>
    </citation>
    <scope>NUCLEOTIDE SEQUENCE [LARGE SCALE GENOMIC DNA]</scope>
    <source>
        <strain evidence="3">190</strain>
    </source>
</reference>
<dbReference type="Proteomes" id="UP000238949">
    <property type="component" value="Unassembled WGS sequence"/>
</dbReference>
<accession>A0A2S9VGN7</accession>
<dbReference type="AlphaFoldDB" id="A0A2S9VGN7"/>
<protein>
    <submittedName>
        <fullName evidence="2">Uncharacterized protein</fullName>
    </submittedName>
</protein>
<organism evidence="2 3">
    <name type="scientific">Alteromonas alba</name>
    <dbReference type="NCBI Taxonomy" id="2079529"/>
    <lineage>
        <taxon>Bacteria</taxon>
        <taxon>Pseudomonadati</taxon>
        <taxon>Pseudomonadota</taxon>
        <taxon>Gammaproteobacteria</taxon>
        <taxon>Alteromonadales</taxon>
        <taxon>Alteromonadaceae</taxon>
        <taxon>Alteromonas/Salinimonas group</taxon>
        <taxon>Alteromonas</taxon>
    </lineage>
</organism>
<gene>
    <name evidence="2" type="ORF">C6Y40_00355</name>
</gene>
<keyword evidence="3" id="KW-1185">Reference proteome</keyword>
<feature type="chain" id="PRO_5015493258" evidence="1">
    <location>
        <begin position="23"/>
        <end position="201"/>
    </location>
</feature>
<comment type="caution">
    <text evidence="2">The sequence shown here is derived from an EMBL/GenBank/DDBJ whole genome shotgun (WGS) entry which is preliminary data.</text>
</comment>